<reference evidence="5 6" key="1">
    <citation type="submission" date="2018-06" db="EMBL/GenBank/DDBJ databases">
        <title>Sphaerisporangium craniellae sp. nov., isolated from a marine sponge in the South China Sea.</title>
        <authorList>
            <person name="Li L."/>
        </authorList>
    </citation>
    <scope>NUCLEOTIDE SEQUENCE [LARGE SCALE GENOMIC DNA]</scope>
    <source>
        <strain evidence="5 6">CCTCC AA 208026</strain>
    </source>
</reference>
<evidence type="ECO:0000256" key="3">
    <source>
        <dbReference type="PIRSR" id="PIRSR001365-1"/>
    </source>
</evidence>
<feature type="active site" description="Proton donor/acceptor" evidence="3">
    <location>
        <position position="139"/>
    </location>
</feature>
<dbReference type="PIRSF" id="PIRSF001365">
    <property type="entry name" value="DHDPS"/>
    <property type="match status" value="1"/>
</dbReference>
<feature type="active site" description="Schiff-base intermediate with substrate" evidence="3">
    <location>
        <position position="164"/>
    </location>
</feature>
<evidence type="ECO:0000313" key="6">
    <source>
        <dbReference type="Proteomes" id="UP000253094"/>
    </source>
</evidence>
<evidence type="ECO:0000256" key="1">
    <source>
        <dbReference type="ARBA" id="ARBA00023239"/>
    </source>
</evidence>
<dbReference type="InterPro" id="IPR002220">
    <property type="entry name" value="DapA-like"/>
</dbReference>
<keyword evidence="1 2" id="KW-0456">Lyase</keyword>
<evidence type="ECO:0000256" key="4">
    <source>
        <dbReference type="PIRSR" id="PIRSR001365-2"/>
    </source>
</evidence>
<comment type="caution">
    <text evidence="5">The sequence shown here is derived from an EMBL/GenBank/DDBJ whole genome shotgun (WGS) entry which is preliminary data.</text>
</comment>
<feature type="binding site" evidence="4">
    <location>
        <position position="52"/>
    </location>
    <ligand>
        <name>pyruvate</name>
        <dbReference type="ChEBI" id="CHEBI:15361"/>
    </ligand>
</feature>
<sequence length="304" mass="32171">MLDDVRRALGSVVSVPVTPFDERGAIDEPAFAAVVTRMVAAGIGTVTPNGNTGEFYSLSVPELRRVVAMTVAAAGEATVIAGVGHDTARAVELATEAAGLGAHGVMVHQPVHPYQTETGWVDYHRAVAEAVPGLGVVCYVRSPLVTARALKALVSACPNVVGVKYAVPDPVRFAENAAELPEVAWVCGLAESWAPFYWTGGARGFTSGLAVIAPERSLELLARLQDGDQEGAMELWARLKPIEDLRARHGNGNNVSVLKEGLAQLGVCRRDVRPPISPLTDAERDEVTAILKSLDLEVRKGRAA</sequence>
<dbReference type="RefSeq" id="WP_114033615.1">
    <property type="nucleotide sequence ID" value="NZ_QOIL01000032.1"/>
</dbReference>
<dbReference type="Gene3D" id="3.20.20.70">
    <property type="entry name" value="Aldolase class I"/>
    <property type="match status" value="1"/>
</dbReference>
<dbReference type="AlphaFoldDB" id="A0A367ER32"/>
<dbReference type="PANTHER" id="PTHR12128">
    <property type="entry name" value="DIHYDRODIPICOLINATE SYNTHASE"/>
    <property type="match status" value="1"/>
</dbReference>
<dbReference type="SMART" id="SM01130">
    <property type="entry name" value="DHDPS"/>
    <property type="match status" value="1"/>
</dbReference>
<name>A0A367ER32_9ACTN</name>
<keyword evidence="6" id="KW-1185">Reference proteome</keyword>
<accession>A0A367ER32</accession>
<dbReference type="SUPFAM" id="SSF51569">
    <property type="entry name" value="Aldolase"/>
    <property type="match status" value="1"/>
</dbReference>
<comment type="similarity">
    <text evidence="2">Belongs to the DapA family.</text>
</comment>
<protein>
    <submittedName>
        <fullName evidence="5">Dihydrodipicolinate synthase family protein</fullName>
    </submittedName>
</protein>
<evidence type="ECO:0000313" key="5">
    <source>
        <dbReference type="EMBL" id="RCG20189.1"/>
    </source>
</evidence>
<dbReference type="EMBL" id="QOIL01000032">
    <property type="protein sequence ID" value="RCG20189.1"/>
    <property type="molecule type" value="Genomic_DNA"/>
</dbReference>
<dbReference type="OrthoDB" id="9778880at2"/>
<dbReference type="GO" id="GO:0008840">
    <property type="term" value="F:4-hydroxy-tetrahydrodipicolinate synthase activity"/>
    <property type="evidence" value="ECO:0007669"/>
    <property type="project" value="TreeGrafter"/>
</dbReference>
<gene>
    <name evidence="5" type="ORF">DQ384_37405</name>
</gene>
<dbReference type="Pfam" id="PF00701">
    <property type="entry name" value="DHDPS"/>
    <property type="match status" value="1"/>
</dbReference>
<dbReference type="Proteomes" id="UP000253094">
    <property type="component" value="Unassembled WGS sequence"/>
</dbReference>
<evidence type="ECO:0000256" key="2">
    <source>
        <dbReference type="PIRNR" id="PIRNR001365"/>
    </source>
</evidence>
<dbReference type="InterPro" id="IPR013785">
    <property type="entry name" value="Aldolase_TIM"/>
</dbReference>
<proteinExistence type="inferred from homology"/>
<dbReference type="PANTHER" id="PTHR12128:SF19">
    <property type="entry name" value="5-DEHYDRO-4-DEOXYGLUCARATE DEHYDRATASE 2-RELATED"/>
    <property type="match status" value="1"/>
</dbReference>
<dbReference type="CDD" id="cd00408">
    <property type="entry name" value="DHDPS-like"/>
    <property type="match status" value="1"/>
</dbReference>
<organism evidence="5 6">
    <name type="scientific">Sphaerisporangium album</name>
    <dbReference type="NCBI Taxonomy" id="509200"/>
    <lineage>
        <taxon>Bacteria</taxon>
        <taxon>Bacillati</taxon>
        <taxon>Actinomycetota</taxon>
        <taxon>Actinomycetes</taxon>
        <taxon>Streptosporangiales</taxon>
        <taxon>Streptosporangiaceae</taxon>
        <taxon>Sphaerisporangium</taxon>
    </lineage>
</organism>